<keyword evidence="3" id="KW-1185">Reference proteome</keyword>
<name>A0ABR9DU74_9GAMM</name>
<dbReference type="Proteomes" id="UP000648482">
    <property type="component" value="Unassembled WGS sequence"/>
</dbReference>
<dbReference type="EMBL" id="AQGU01000018">
    <property type="protein sequence ID" value="MBE0357901.1"/>
    <property type="molecule type" value="Genomic_DNA"/>
</dbReference>
<feature type="domain" description="GAPS4 PD-(D/E)XK nuclease" evidence="1">
    <location>
        <begin position="1"/>
        <end position="140"/>
    </location>
</feature>
<protein>
    <recommendedName>
        <fullName evidence="1">GAPS4 PD-(D/E)XK nuclease domain-containing protein</fullName>
    </recommendedName>
</protein>
<dbReference type="RefSeq" id="WP_193154502.1">
    <property type="nucleotide sequence ID" value="NZ_AQGU01000018.1"/>
</dbReference>
<dbReference type="Pfam" id="PF26115">
    <property type="entry name" value="PDDEXK_GAPS4"/>
    <property type="match status" value="1"/>
</dbReference>
<evidence type="ECO:0000313" key="3">
    <source>
        <dbReference type="Proteomes" id="UP000648482"/>
    </source>
</evidence>
<comment type="caution">
    <text evidence="2">The sequence shown here is derived from an EMBL/GenBank/DDBJ whole genome shotgun (WGS) entry which is preliminary data.</text>
</comment>
<gene>
    <name evidence="2" type="ORF">PALI_a3216</name>
</gene>
<reference evidence="2 3" key="1">
    <citation type="submission" date="2015-06" db="EMBL/GenBank/DDBJ databases">
        <title>Genome sequence of Pseudoalteromonas aliena.</title>
        <authorList>
            <person name="Xie B.-B."/>
            <person name="Rong J.-C."/>
            <person name="Qin Q.-L."/>
            <person name="Zhang Y.-Z."/>
        </authorList>
    </citation>
    <scope>NUCLEOTIDE SEQUENCE [LARGE SCALE GENOMIC DNA]</scope>
    <source>
        <strain evidence="2 3">SW19</strain>
    </source>
</reference>
<accession>A0ABR9DU74</accession>
<evidence type="ECO:0000313" key="2">
    <source>
        <dbReference type="EMBL" id="MBE0357901.1"/>
    </source>
</evidence>
<organism evidence="2 3">
    <name type="scientific">Pseudoalteromonas aliena SW19</name>
    <dbReference type="NCBI Taxonomy" id="1314866"/>
    <lineage>
        <taxon>Bacteria</taxon>
        <taxon>Pseudomonadati</taxon>
        <taxon>Pseudomonadota</taxon>
        <taxon>Gammaproteobacteria</taxon>
        <taxon>Alteromonadales</taxon>
        <taxon>Pseudoalteromonadaceae</taxon>
        <taxon>Pseudoalteromonas</taxon>
    </lineage>
</organism>
<sequence length="342" mass="40305">MGETKNIDEMAQIISDKIFAEMKWEVNNDYKDINWSCCDELHKTKTHPTDLVFNYMDPYTEITQYIQTDLKSYKKESISPSKIGNALVSLSKQVYCAKRSKEWAGFFTKQELKYNIHGMLFIYNNDDRYDKDLLQTIESKATFDFLLPKDSKLNIFTPKLISFLLNVVSNIKERRNIELDESFKSVETKIADRSKCSFYYPDKHNKCSSDDLRHPASLEMITSGMILFEYPHPKTTDRILNIFWDEEIKNDSYFVYLFEFIFNYQMLNVFERVYVITPFSGTAANFFSVAKNLYHRQFAMTETQKNKLAKIEMITMENVRVSLFPFPMTNKGIVRQLVKENS</sequence>
<dbReference type="InterPro" id="IPR058873">
    <property type="entry name" value="PDDEXK_GAPS4"/>
</dbReference>
<evidence type="ECO:0000259" key="1">
    <source>
        <dbReference type="Pfam" id="PF26115"/>
    </source>
</evidence>
<proteinExistence type="predicted"/>